<accession>A0A212JGH9</accession>
<gene>
    <name evidence="2" type="ORF">KL86CLO1_11053</name>
</gene>
<protein>
    <submittedName>
        <fullName evidence="2">Uncharacterized protein</fullName>
    </submittedName>
</protein>
<name>A0A212JGH9_9FIRM</name>
<proteinExistence type="predicted"/>
<evidence type="ECO:0000313" key="2">
    <source>
        <dbReference type="EMBL" id="SBV98527.1"/>
    </source>
</evidence>
<reference evidence="2" key="1">
    <citation type="submission" date="2016-04" db="EMBL/GenBank/DDBJ databases">
        <authorList>
            <person name="Evans L.H."/>
            <person name="Alamgir A."/>
            <person name="Owens N."/>
            <person name="Weber N.D."/>
            <person name="Virtaneva K."/>
            <person name="Barbian K."/>
            <person name="Babar A."/>
            <person name="Rosenke K."/>
        </authorList>
    </citation>
    <scope>NUCLEOTIDE SEQUENCE</scope>
    <source>
        <strain evidence="2">86</strain>
    </source>
</reference>
<feature type="region of interest" description="Disordered" evidence="1">
    <location>
        <begin position="25"/>
        <end position="47"/>
    </location>
</feature>
<evidence type="ECO:0000256" key="1">
    <source>
        <dbReference type="SAM" id="MobiDB-lite"/>
    </source>
</evidence>
<organism evidence="2">
    <name type="scientific">uncultured Eubacteriales bacterium</name>
    <dbReference type="NCBI Taxonomy" id="172733"/>
    <lineage>
        <taxon>Bacteria</taxon>
        <taxon>Bacillati</taxon>
        <taxon>Bacillota</taxon>
        <taxon>Clostridia</taxon>
        <taxon>Eubacteriales</taxon>
        <taxon>environmental samples</taxon>
    </lineage>
</organism>
<sequence length="47" mass="5138">MFTGSAADSLHTETNQTYCLINSVTGYGVPRSSHGDRKPRKLCATQH</sequence>
<dbReference type="EMBL" id="FLUN01000001">
    <property type="protein sequence ID" value="SBV98527.1"/>
    <property type="molecule type" value="Genomic_DNA"/>
</dbReference>
<dbReference type="AlphaFoldDB" id="A0A212JGH9"/>